<accession>A0A840IN38</accession>
<dbReference type="AlphaFoldDB" id="A0A840IN38"/>
<organism evidence="2 3">
    <name type="scientific">Amycolatopsis jiangsuensis</name>
    <dbReference type="NCBI Taxonomy" id="1181879"/>
    <lineage>
        <taxon>Bacteria</taxon>
        <taxon>Bacillati</taxon>
        <taxon>Actinomycetota</taxon>
        <taxon>Actinomycetes</taxon>
        <taxon>Pseudonocardiales</taxon>
        <taxon>Pseudonocardiaceae</taxon>
        <taxon>Amycolatopsis</taxon>
    </lineage>
</organism>
<evidence type="ECO:0000256" key="1">
    <source>
        <dbReference type="SAM" id="SignalP"/>
    </source>
</evidence>
<sequence>MKLRPAAALVAVFAVLGFLSCLTGTAAAEEAGQPVEIRDGHLDLGPALAGGRWSIRLKDDSSGTARWRDLDDVVLRVSDAAKSGVPASYGFLGTAGSTVYLVPQTQTQAPGVVWIGWNTQHPGLLAALLESIPLFLQEPKARACCKCSSTTEGSGLPGGLGQRRVAS</sequence>
<evidence type="ECO:0000313" key="3">
    <source>
        <dbReference type="Proteomes" id="UP000581769"/>
    </source>
</evidence>
<comment type="caution">
    <text evidence="2">The sequence shown here is derived from an EMBL/GenBank/DDBJ whole genome shotgun (WGS) entry which is preliminary data.</text>
</comment>
<keyword evidence="1" id="KW-0732">Signal</keyword>
<keyword evidence="3" id="KW-1185">Reference proteome</keyword>
<dbReference type="EMBL" id="JACHMG010000001">
    <property type="protein sequence ID" value="MBB4682628.1"/>
    <property type="molecule type" value="Genomic_DNA"/>
</dbReference>
<evidence type="ECO:0000313" key="2">
    <source>
        <dbReference type="EMBL" id="MBB4682628.1"/>
    </source>
</evidence>
<name>A0A840IN38_9PSEU</name>
<protein>
    <recommendedName>
        <fullName evidence="4">Secreted protein</fullName>
    </recommendedName>
</protein>
<gene>
    <name evidence="2" type="ORF">BJY18_000113</name>
</gene>
<reference evidence="2 3" key="1">
    <citation type="submission" date="2020-08" db="EMBL/GenBank/DDBJ databases">
        <title>Sequencing the genomes of 1000 actinobacteria strains.</title>
        <authorList>
            <person name="Klenk H.-P."/>
        </authorList>
    </citation>
    <scope>NUCLEOTIDE SEQUENCE [LARGE SCALE GENOMIC DNA]</scope>
    <source>
        <strain evidence="2 3">DSM 45859</strain>
    </source>
</reference>
<dbReference type="Proteomes" id="UP000581769">
    <property type="component" value="Unassembled WGS sequence"/>
</dbReference>
<dbReference type="RefSeq" id="WP_184776801.1">
    <property type="nucleotide sequence ID" value="NZ_JACHMG010000001.1"/>
</dbReference>
<dbReference type="NCBIfam" id="NF038134">
    <property type="entry name" value="choice_anch_M"/>
    <property type="match status" value="1"/>
</dbReference>
<feature type="signal peptide" evidence="1">
    <location>
        <begin position="1"/>
        <end position="28"/>
    </location>
</feature>
<dbReference type="PROSITE" id="PS51257">
    <property type="entry name" value="PROKAR_LIPOPROTEIN"/>
    <property type="match status" value="1"/>
</dbReference>
<evidence type="ECO:0008006" key="4">
    <source>
        <dbReference type="Google" id="ProtNLM"/>
    </source>
</evidence>
<feature type="chain" id="PRO_5033022052" description="Secreted protein" evidence="1">
    <location>
        <begin position="29"/>
        <end position="167"/>
    </location>
</feature>
<proteinExistence type="predicted"/>